<dbReference type="Proteomes" id="UP001500542">
    <property type="component" value="Unassembled WGS sequence"/>
</dbReference>
<keyword evidence="4" id="KW-1185">Reference proteome</keyword>
<organism evidence="3 4">
    <name type="scientific">Kribbella koreensis</name>
    <dbReference type="NCBI Taxonomy" id="57909"/>
    <lineage>
        <taxon>Bacteria</taxon>
        <taxon>Bacillati</taxon>
        <taxon>Actinomycetota</taxon>
        <taxon>Actinomycetes</taxon>
        <taxon>Propionibacteriales</taxon>
        <taxon>Kribbellaceae</taxon>
        <taxon>Kribbella</taxon>
    </lineage>
</organism>
<accession>A0ABP4A2Z9</accession>
<dbReference type="Gene3D" id="3.90.550.10">
    <property type="entry name" value="Spore Coat Polysaccharide Biosynthesis Protein SpsA, Chain A"/>
    <property type="match status" value="1"/>
</dbReference>
<protein>
    <submittedName>
        <fullName evidence="3">Glycosyltransferase family 2 protein</fullName>
    </submittedName>
</protein>
<name>A0ABP4A2Z9_9ACTN</name>
<evidence type="ECO:0000256" key="1">
    <source>
        <dbReference type="ARBA" id="ARBA00006739"/>
    </source>
</evidence>
<proteinExistence type="inferred from homology"/>
<dbReference type="InterPro" id="IPR029044">
    <property type="entry name" value="Nucleotide-diphossugar_trans"/>
</dbReference>
<dbReference type="CDD" id="cd04179">
    <property type="entry name" value="DPM_DPG-synthase_like"/>
    <property type="match status" value="1"/>
</dbReference>
<dbReference type="PANTHER" id="PTHR48090:SF7">
    <property type="entry name" value="RFBJ PROTEIN"/>
    <property type="match status" value="1"/>
</dbReference>
<evidence type="ECO:0000313" key="3">
    <source>
        <dbReference type="EMBL" id="GAA0930775.1"/>
    </source>
</evidence>
<evidence type="ECO:0000313" key="4">
    <source>
        <dbReference type="Proteomes" id="UP001500542"/>
    </source>
</evidence>
<evidence type="ECO:0000259" key="2">
    <source>
        <dbReference type="Pfam" id="PF00535"/>
    </source>
</evidence>
<sequence>MQPVDAEVDLILPCLNEAAALPWVLTRLPAGVRAVVVDNGSTDGSAEIAARLGALVVPCEVRGYGAACHAGLEASTAPVVAFLDADASLDPRQLVRVTAPVLSGQIDLMLGRRRPVSRNVWPWHLRLANAELSRRVRRRTGVQLRDLGPMRAARREPLLGLDLLDRRSGYPLETVVKAADAGWRIAEVDVDYLPRSGRSKVTGTPLGAARAVLDMSKVLSA</sequence>
<dbReference type="PANTHER" id="PTHR48090">
    <property type="entry name" value="UNDECAPRENYL-PHOSPHATE 4-DEOXY-4-FORMAMIDO-L-ARABINOSE TRANSFERASE-RELATED"/>
    <property type="match status" value="1"/>
</dbReference>
<feature type="domain" description="Glycosyltransferase 2-like" evidence="2">
    <location>
        <begin position="10"/>
        <end position="158"/>
    </location>
</feature>
<gene>
    <name evidence="3" type="ORF">GCM10009554_14260</name>
</gene>
<dbReference type="InterPro" id="IPR001173">
    <property type="entry name" value="Glyco_trans_2-like"/>
</dbReference>
<dbReference type="RefSeq" id="WP_343966085.1">
    <property type="nucleotide sequence ID" value="NZ_BAAAHK010000003.1"/>
</dbReference>
<dbReference type="SUPFAM" id="SSF53448">
    <property type="entry name" value="Nucleotide-diphospho-sugar transferases"/>
    <property type="match status" value="1"/>
</dbReference>
<reference evidence="4" key="1">
    <citation type="journal article" date="2019" name="Int. J. Syst. Evol. Microbiol.">
        <title>The Global Catalogue of Microorganisms (GCM) 10K type strain sequencing project: providing services to taxonomists for standard genome sequencing and annotation.</title>
        <authorList>
            <consortium name="The Broad Institute Genomics Platform"/>
            <consortium name="The Broad Institute Genome Sequencing Center for Infectious Disease"/>
            <person name="Wu L."/>
            <person name="Ma J."/>
        </authorList>
    </citation>
    <scope>NUCLEOTIDE SEQUENCE [LARGE SCALE GENOMIC DNA]</scope>
    <source>
        <strain evidence="4">JCM 10977</strain>
    </source>
</reference>
<dbReference type="Pfam" id="PF00535">
    <property type="entry name" value="Glycos_transf_2"/>
    <property type="match status" value="1"/>
</dbReference>
<comment type="caution">
    <text evidence="3">The sequence shown here is derived from an EMBL/GenBank/DDBJ whole genome shotgun (WGS) entry which is preliminary data.</text>
</comment>
<dbReference type="InterPro" id="IPR050256">
    <property type="entry name" value="Glycosyltransferase_2"/>
</dbReference>
<dbReference type="EMBL" id="BAAAHK010000003">
    <property type="protein sequence ID" value="GAA0930775.1"/>
    <property type="molecule type" value="Genomic_DNA"/>
</dbReference>
<comment type="similarity">
    <text evidence="1">Belongs to the glycosyltransferase 2 family.</text>
</comment>